<proteinExistence type="predicted"/>
<dbReference type="EMBL" id="KQ994483">
    <property type="protein sequence ID" value="KZV48141.1"/>
    <property type="molecule type" value="Genomic_DNA"/>
</dbReference>
<organism evidence="1 2">
    <name type="scientific">Dorcoceras hygrometricum</name>
    <dbReference type="NCBI Taxonomy" id="472368"/>
    <lineage>
        <taxon>Eukaryota</taxon>
        <taxon>Viridiplantae</taxon>
        <taxon>Streptophyta</taxon>
        <taxon>Embryophyta</taxon>
        <taxon>Tracheophyta</taxon>
        <taxon>Spermatophyta</taxon>
        <taxon>Magnoliopsida</taxon>
        <taxon>eudicotyledons</taxon>
        <taxon>Gunneridae</taxon>
        <taxon>Pentapetalae</taxon>
        <taxon>asterids</taxon>
        <taxon>lamiids</taxon>
        <taxon>Lamiales</taxon>
        <taxon>Gesneriaceae</taxon>
        <taxon>Didymocarpoideae</taxon>
        <taxon>Trichosporeae</taxon>
        <taxon>Loxocarpinae</taxon>
        <taxon>Dorcoceras</taxon>
    </lineage>
</organism>
<reference evidence="1 2" key="1">
    <citation type="journal article" date="2015" name="Proc. Natl. Acad. Sci. U.S.A.">
        <title>The resurrection genome of Boea hygrometrica: A blueprint for survival of dehydration.</title>
        <authorList>
            <person name="Xiao L."/>
            <person name="Yang G."/>
            <person name="Zhang L."/>
            <person name="Yang X."/>
            <person name="Zhao S."/>
            <person name="Ji Z."/>
            <person name="Zhou Q."/>
            <person name="Hu M."/>
            <person name="Wang Y."/>
            <person name="Chen M."/>
            <person name="Xu Y."/>
            <person name="Jin H."/>
            <person name="Xiao X."/>
            <person name="Hu G."/>
            <person name="Bao F."/>
            <person name="Hu Y."/>
            <person name="Wan P."/>
            <person name="Li L."/>
            <person name="Deng X."/>
            <person name="Kuang T."/>
            <person name="Xiang C."/>
            <person name="Zhu J.K."/>
            <person name="Oliver M.J."/>
            <person name="He Y."/>
        </authorList>
    </citation>
    <scope>NUCLEOTIDE SEQUENCE [LARGE SCALE GENOMIC DNA]</scope>
    <source>
        <strain evidence="2">cv. XS01</strain>
    </source>
</reference>
<dbReference type="AlphaFoldDB" id="A0A2Z7CM11"/>
<name>A0A2Z7CM11_9LAMI</name>
<gene>
    <name evidence="1" type="ORF">F511_25037</name>
</gene>
<keyword evidence="2" id="KW-1185">Reference proteome</keyword>
<evidence type="ECO:0000313" key="1">
    <source>
        <dbReference type="EMBL" id="KZV48141.1"/>
    </source>
</evidence>
<evidence type="ECO:0000313" key="2">
    <source>
        <dbReference type="Proteomes" id="UP000250235"/>
    </source>
</evidence>
<protein>
    <submittedName>
        <fullName evidence="1">U-box domain-containing protein 21</fullName>
    </submittedName>
</protein>
<dbReference type="Proteomes" id="UP000250235">
    <property type="component" value="Unassembled WGS sequence"/>
</dbReference>
<sequence>MPSVLLEFSSGAANRIEDDGNTEAKCRLFSPFSSPVILCFQSEISQRSRHLSVQKLHDTTVMMLKQRLRGWVPELAAESWRTPSDQAFLQRHDEKTVFVVKMRKTD</sequence>
<accession>A0A2Z7CM11</accession>